<sequence>MLATKLEEDRERFEAEMARIVEDQEKKKSELRVRQEQERLRFEEEIAKEGKEYEERLRTEQERRMEELKRKKEEIEKIINNDAENLSKEERSKMIEQHELKLRQLEQEEVSKKAAMDSDLEEKLARRRKKKQEQIDAIKAREAEADKEKMQSNSDSLKQMMRIRKLTALADMARQGLGDEAVLLCQQMHSEELEALRVQHSSAFARAMASMPADSSPEHVSAEEERLRKAQQLERVAVQGRHAEQMTKLVAQVAAASAGIRGAEKSLLTEIKSKMDAEKAKRMKAIQEEHEDFERQERAKIEANMANLLVEMEAQRLREHEELSAKRQAVTSRANRRRLDESASSGDGSRSSPPNSPSNRGGLEPNSQVFGAILTSEREKQEQILQARLEMRRQQKLEAARAESDRLLQQELEKARRQAGLEDTSESAEDRAQTKLRSVVSRLWTFARLNTPVKRAANKWMLKALGRGLWQPLGCTIFGVSHRVLRTAANPRQEPSSAFRRTQYMRNWHSRGRSDNGGEELSFESDAGRSDAGDLTAALQQTKTEAVAAQRELEILRQLVERLERERLRSRARPRARSGLNRTEMEEMLRSGTVAVDLKQQLSKVERYLELLLKQKNLPLPVVQAPGAGAEGPLKRRGSIAERRRSSVVPPLDLGGGMGSLGILEESPEAPADVPAGGGGEAFELAVSRGQLGSLRF</sequence>
<accession>A0A7S0M997</accession>
<feature type="region of interest" description="Disordered" evidence="1">
    <location>
        <begin position="320"/>
        <end position="366"/>
    </location>
</feature>
<dbReference type="EMBL" id="HBEZ01022923">
    <property type="protein sequence ID" value="CAD8635001.1"/>
    <property type="molecule type" value="Transcribed_RNA"/>
</dbReference>
<organism evidence="2">
    <name type="scientific">Cryptomonas curvata</name>
    <dbReference type="NCBI Taxonomy" id="233186"/>
    <lineage>
        <taxon>Eukaryota</taxon>
        <taxon>Cryptophyceae</taxon>
        <taxon>Cryptomonadales</taxon>
        <taxon>Cryptomonadaceae</taxon>
        <taxon>Cryptomonas</taxon>
    </lineage>
</organism>
<feature type="region of interest" description="Disordered" evidence="1">
    <location>
        <begin position="507"/>
        <end position="533"/>
    </location>
</feature>
<name>A0A7S0M997_9CRYP</name>
<evidence type="ECO:0000313" key="2">
    <source>
        <dbReference type="EMBL" id="CAD8635001.1"/>
    </source>
</evidence>
<feature type="region of interest" description="Disordered" evidence="1">
    <location>
        <begin position="109"/>
        <end position="133"/>
    </location>
</feature>
<evidence type="ECO:0000256" key="1">
    <source>
        <dbReference type="SAM" id="MobiDB-lite"/>
    </source>
</evidence>
<reference evidence="2" key="1">
    <citation type="submission" date="2021-01" db="EMBL/GenBank/DDBJ databases">
        <authorList>
            <person name="Corre E."/>
            <person name="Pelletier E."/>
            <person name="Niang G."/>
            <person name="Scheremetjew M."/>
            <person name="Finn R."/>
            <person name="Kale V."/>
            <person name="Holt S."/>
            <person name="Cochrane G."/>
            <person name="Meng A."/>
            <person name="Brown T."/>
            <person name="Cohen L."/>
        </authorList>
    </citation>
    <scope>NUCLEOTIDE SEQUENCE</scope>
    <source>
        <strain evidence="2">CCAP979/52</strain>
    </source>
</reference>
<gene>
    <name evidence="2" type="ORF">CCUR1050_LOCUS12682</name>
</gene>
<proteinExistence type="predicted"/>
<feature type="compositionally biased region" description="Basic and acidic residues" evidence="1">
    <location>
        <begin position="109"/>
        <end position="124"/>
    </location>
</feature>
<dbReference type="AlphaFoldDB" id="A0A7S0M997"/>
<protein>
    <submittedName>
        <fullName evidence="2">Uncharacterized protein</fullName>
    </submittedName>
</protein>
<feature type="compositionally biased region" description="Low complexity" evidence="1">
    <location>
        <begin position="342"/>
        <end position="362"/>
    </location>
</feature>